<name>A0A1D2VNJ7_9ASCO</name>
<keyword evidence="4" id="KW-1185">Reference proteome</keyword>
<evidence type="ECO:0000313" key="3">
    <source>
        <dbReference type="EMBL" id="ODV63176.1"/>
    </source>
</evidence>
<evidence type="ECO:0000259" key="2">
    <source>
        <dbReference type="Pfam" id="PF12222"/>
    </source>
</evidence>
<dbReference type="STRING" id="1344418.A0A1D2VNJ7"/>
<protein>
    <recommendedName>
        <fullName evidence="2">Peptide N-acetyl-beta-D-glucosaminyl asparaginase amidase A N-terminal domain-containing protein</fullName>
    </recommendedName>
</protein>
<keyword evidence="1" id="KW-0472">Membrane</keyword>
<dbReference type="AlphaFoldDB" id="A0A1D2VNJ7"/>
<dbReference type="PANTHER" id="PTHR31104">
    <property type="entry name" value="PEPTIDE-N4-(N-ACETYL-BETA-GLUCOSAMINYL)ASPARAGINE AMIDASE A PROTEIN"/>
    <property type="match status" value="1"/>
</dbReference>
<accession>A0A1D2VNJ7</accession>
<evidence type="ECO:0000256" key="1">
    <source>
        <dbReference type="SAM" id="Phobius"/>
    </source>
</evidence>
<feature type="domain" description="Peptide N-acetyl-beta-D-glucosaminyl asparaginase amidase A N-terminal" evidence="2">
    <location>
        <begin position="181"/>
        <end position="549"/>
    </location>
</feature>
<dbReference type="OrthoDB" id="1612078at2759"/>
<reference evidence="4" key="1">
    <citation type="submission" date="2016-05" db="EMBL/GenBank/DDBJ databases">
        <title>Comparative genomics of biotechnologically important yeasts.</title>
        <authorList>
            <consortium name="DOE Joint Genome Institute"/>
            <person name="Riley R."/>
            <person name="Haridas S."/>
            <person name="Wolfe K.H."/>
            <person name="Lopes M.R."/>
            <person name="Hittinger C.T."/>
            <person name="Goker M."/>
            <person name="Salamov A."/>
            <person name="Wisecaver J."/>
            <person name="Long T.M."/>
            <person name="Aerts A.L."/>
            <person name="Barry K."/>
            <person name="Choi C."/>
            <person name="Clum A."/>
            <person name="Coughlan A.Y."/>
            <person name="Deshpande S."/>
            <person name="Douglass A.P."/>
            <person name="Hanson S.J."/>
            <person name="Klenk H.-P."/>
            <person name="Labutti K."/>
            <person name="Lapidus A."/>
            <person name="Lindquist E."/>
            <person name="Lipzen A."/>
            <person name="Meier-Kolthoff J.P."/>
            <person name="Ohm R.A."/>
            <person name="Otillar R.P."/>
            <person name="Pangilinan J."/>
            <person name="Peng Y."/>
            <person name="Rokas A."/>
            <person name="Rosa C.A."/>
            <person name="Scheuner C."/>
            <person name="Sibirny A.A."/>
            <person name="Slot J.C."/>
            <person name="Stielow J.B."/>
            <person name="Sun H."/>
            <person name="Kurtzman C.P."/>
            <person name="Blackwell M."/>
            <person name="Grigoriev I.V."/>
            <person name="Jeffries T.W."/>
        </authorList>
    </citation>
    <scope>NUCLEOTIDE SEQUENCE [LARGE SCALE GENOMIC DNA]</scope>
    <source>
        <strain evidence="4">DSM 1968</strain>
    </source>
</reference>
<dbReference type="InterPro" id="IPR056948">
    <property type="entry name" value="PNGaseA_N"/>
</dbReference>
<dbReference type="InParanoid" id="A0A1D2VNJ7"/>
<dbReference type="Proteomes" id="UP000095038">
    <property type="component" value="Unassembled WGS sequence"/>
</dbReference>
<organism evidence="3 4">
    <name type="scientific">Ascoidea rubescens DSM 1968</name>
    <dbReference type="NCBI Taxonomy" id="1344418"/>
    <lineage>
        <taxon>Eukaryota</taxon>
        <taxon>Fungi</taxon>
        <taxon>Dikarya</taxon>
        <taxon>Ascomycota</taxon>
        <taxon>Saccharomycotina</taxon>
        <taxon>Saccharomycetes</taxon>
        <taxon>Ascoideaceae</taxon>
        <taxon>Ascoidea</taxon>
    </lineage>
</organism>
<feature type="transmembrane region" description="Helical" evidence="1">
    <location>
        <begin position="68"/>
        <end position="89"/>
    </location>
</feature>
<dbReference type="GeneID" id="30966370"/>
<proteinExistence type="predicted"/>
<sequence>MPSYSKEDTLFDQAAAGFPDRYSPISSRHRHRYPLYTHHYHEKHNEKHTSSSSSSSSSSLPNSRRTKYLILLLSLLLVVFYYSPVLSFFHPHSHPPTEHDFVHNCHLKPFFHNKYYNKNKLDLSNKASQRKFFENFDLAAPNSLSSDFLNNINNSNNISNPVKEIFQVSSPINLANYSLFHTQPLLLNYTFGDSWGKPSISTIIPPVLKNLVPDYQFYKDNNLFKILLEINITSNGVQYDRLAHLYLNKIPIWRTSTPEPGNSRIHSSFRKDVSTYLSLFENDQLELMFQLDNLLTGRLTGKFNISISSYYYKASSPSTISLLDSNSNNNNDNFNEDTLNLYQNNSDILLNSLFSIYNKPANKIIPIINKKINSRPPLVYLPSSNLIFPIQKLPSNTTRVKLALFISGNAAEEFWYSNVLDPYKNKFSDNGHQLLGHGPCRLINIYLNNKLISIQNPTPVIFTGGISPALWSPVVSTGAYDLKALEFDLTPYLPLFWSNINDLKIEVSNCLRNKMSPQSIGQNWITTGNLLIWQNDQILNSNGKILSTNNTNNVFSNVIDSSSKDLSQFINSSNKFSIKSKLNFNLQNNKNISVIIDNNRHVKNSNIQYYKKNADSQSVLSIIEFKNSFGLINYKDYLSNNYNSSISLNTTSTYPLNIQMDFDSISDSYDIKYFVKLFKAINHKINMNNDKFSIQKKNEQKGNSTFIISPKRNHGFGSMKTNVLLSSKGFENNDNLNYTRKVLAVNGSIQYDIVNGEFKNKDYYLNNFFNKDILNQNALNDSNIQNNVCSFYEKLNDDKCFSSWLNLDKEKTQFNKHLSFLKNDPNYQGMLSHLEDLYKEDQIDKEVFSSFLSSLVDNY</sequence>
<keyword evidence="1" id="KW-1133">Transmembrane helix</keyword>
<dbReference type="EMBL" id="KV454476">
    <property type="protein sequence ID" value="ODV63176.1"/>
    <property type="molecule type" value="Genomic_DNA"/>
</dbReference>
<dbReference type="InterPro" id="IPR021102">
    <property type="entry name" value="PNGase_A"/>
</dbReference>
<keyword evidence="1" id="KW-0812">Transmembrane</keyword>
<gene>
    <name evidence="3" type="ORF">ASCRUDRAFT_74553</name>
</gene>
<evidence type="ECO:0000313" key="4">
    <source>
        <dbReference type="Proteomes" id="UP000095038"/>
    </source>
</evidence>
<dbReference type="RefSeq" id="XP_020049483.1">
    <property type="nucleotide sequence ID" value="XM_020192734.1"/>
</dbReference>
<dbReference type="Pfam" id="PF12222">
    <property type="entry name" value="PNGaseA"/>
    <property type="match status" value="1"/>
</dbReference>